<gene>
    <name evidence="2" type="primary">STPG2</name>
</gene>
<dbReference type="Ensembl" id="ENSELUT00000031730.3">
    <property type="protein sequence ID" value="ENSELUP00000021123.3"/>
    <property type="gene ID" value="ENSELUG00000020348.3"/>
</dbReference>
<evidence type="ECO:0008006" key="4">
    <source>
        <dbReference type="Google" id="ProtNLM"/>
    </source>
</evidence>
<evidence type="ECO:0000313" key="3">
    <source>
        <dbReference type="Proteomes" id="UP000265140"/>
    </source>
</evidence>
<feature type="region of interest" description="Disordered" evidence="1">
    <location>
        <begin position="93"/>
        <end position="118"/>
    </location>
</feature>
<accession>A0A3P8YY86</accession>
<feature type="region of interest" description="Disordered" evidence="1">
    <location>
        <begin position="551"/>
        <end position="590"/>
    </location>
</feature>
<reference evidence="3" key="1">
    <citation type="journal article" date="2014" name="PLoS ONE">
        <title>The genome and linkage map of the northern pike (Esox lucius): conserved synteny revealed between the salmonid sister group and the Neoteleostei.</title>
        <authorList>
            <person name="Rondeau E.B."/>
            <person name="Minkley D.R."/>
            <person name="Leong J.S."/>
            <person name="Messmer A.M."/>
            <person name="Jantzen J.R."/>
            <person name="von Schalburg K.R."/>
            <person name="Lemon C."/>
            <person name="Bird N.H."/>
            <person name="Koop B.F."/>
        </authorList>
    </citation>
    <scope>NUCLEOTIDE SEQUENCE</scope>
</reference>
<dbReference type="Proteomes" id="UP000265140">
    <property type="component" value="Chromosome 13"/>
</dbReference>
<reference evidence="2" key="2">
    <citation type="submission" date="2020-02" db="EMBL/GenBank/DDBJ databases">
        <title>Esox lucius (northern pike) genome, fEsoLuc1, primary haplotype.</title>
        <authorList>
            <person name="Myers G."/>
            <person name="Karagic N."/>
            <person name="Meyer A."/>
            <person name="Pippel M."/>
            <person name="Reichard M."/>
            <person name="Winkler S."/>
            <person name="Tracey A."/>
            <person name="Sims Y."/>
            <person name="Howe K."/>
            <person name="Rhie A."/>
            <person name="Formenti G."/>
            <person name="Durbin R."/>
            <person name="Fedrigo O."/>
            <person name="Jarvis E.D."/>
        </authorList>
    </citation>
    <scope>NUCLEOTIDE SEQUENCE [LARGE SCALE GENOMIC DNA]</scope>
</reference>
<dbReference type="InterPro" id="IPR051291">
    <property type="entry name" value="CIMAP"/>
</dbReference>
<name>A0A3P8YY86_ESOLU</name>
<dbReference type="Pfam" id="PF07004">
    <property type="entry name" value="SHIPPO-rpt"/>
    <property type="match status" value="8"/>
</dbReference>
<feature type="region of interest" description="Disordered" evidence="1">
    <location>
        <begin position="454"/>
        <end position="500"/>
    </location>
</feature>
<dbReference type="GeneTree" id="ENSGT00390000001063"/>
<dbReference type="InterPro" id="IPR010736">
    <property type="entry name" value="SHIPPO-rpt"/>
</dbReference>
<dbReference type="Bgee" id="ENSELUG00000020348">
    <property type="expression patterns" value="Expressed in ovary and 6 other cell types or tissues"/>
</dbReference>
<dbReference type="RefSeq" id="XP_019907846.2">
    <property type="nucleotide sequence ID" value="XM_020052287.2"/>
</dbReference>
<dbReference type="GeneID" id="105014594"/>
<dbReference type="PANTHER" id="PTHR21580:SF60">
    <property type="entry name" value="SPERM-TAIL PG-RICH REPEAT-CONTAINING PROTEIN 2"/>
    <property type="match status" value="1"/>
</dbReference>
<feature type="compositionally biased region" description="Polar residues" evidence="1">
    <location>
        <begin position="469"/>
        <end position="478"/>
    </location>
</feature>
<dbReference type="AlphaFoldDB" id="A0A3P8YY86"/>
<dbReference type="PANTHER" id="PTHR21580">
    <property type="entry name" value="SHIPPO-1-RELATED"/>
    <property type="match status" value="1"/>
</dbReference>
<evidence type="ECO:0000256" key="1">
    <source>
        <dbReference type="SAM" id="MobiDB-lite"/>
    </source>
</evidence>
<organism evidence="2 3">
    <name type="scientific">Esox lucius</name>
    <name type="common">Northern pike</name>
    <dbReference type="NCBI Taxonomy" id="8010"/>
    <lineage>
        <taxon>Eukaryota</taxon>
        <taxon>Metazoa</taxon>
        <taxon>Chordata</taxon>
        <taxon>Craniata</taxon>
        <taxon>Vertebrata</taxon>
        <taxon>Euteleostomi</taxon>
        <taxon>Actinopterygii</taxon>
        <taxon>Neopterygii</taxon>
        <taxon>Teleostei</taxon>
        <taxon>Protacanthopterygii</taxon>
        <taxon>Esociformes</taxon>
        <taxon>Esocidae</taxon>
        <taxon>Esox</taxon>
    </lineage>
</organism>
<protein>
    <recommendedName>
        <fullName evidence="4">Sperm tail PG-rich repeat containing 2</fullName>
    </recommendedName>
</protein>
<keyword evidence="3" id="KW-1185">Reference proteome</keyword>
<sequence>MYCRTPRCTYLTVGSTTSQVGPGSYEVNQYKTQKSDGYAPFLSLSSRETLFHRSSDDTDLPGPGQYNSYQGKGHIVGGQSLRNRSKRFDEMVSEVPGPGTYNIRPAGDTPGSAEVQPPGKRGTKLGLHRGHTHLKFLPQPDIPSIPSPGQAFGYEDNGQGFLCKKKPDEKDDSLGPAFYNPLLAKSSACQKYKGVHFGKMTGKRVELKVVEGPGPGQYDHDAYFKAVYENVNMRNGQGSRSELVVPRYHEIVPLQEKKKGVPGPGQYHIRSQFEKPINPYGSLVLSPPFLSQTERFVAVKEQAPPVGIYNDPRCALEILKKTTGMKRSPFGLTAVRFFPDSHKQCTPGPGAYNMFEYGLAQDSVKKAHLESTRKAGFGSTVQRCLALHSKEEVNVPGPGQYKVEETTEQLYKKQPTAAFKSGIGRLAVSLVAKDSPAPNIYNVRDSFEKAYGRASFTEPRSESARKRQSSFLSASQRDSPFLPCDPDAPGPGQYSPDVKSNPQMALIVSREDRFKCSKNTNPGPGTYELSQALMDTVLKGTFNVTLNIPRRDRAPTHRPSSPVPPPLAINIPMPGGECEVRGSIQEETVN</sequence>
<reference evidence="2" key="4">
    <citation type="submission" date="2025-09" db="UniProtKB">
        <authorList>
            <consortium name="Ensembl"/>
        </authorList>
    </citation>
    <scope>IDENTIFICATION</scope>
</reference>
<evidence type="ECO:0000313" key="2">
    <source>
        <dbReference type="Ensembl" id="ENSELUP00000021123.3"/>
    </source>
</evidence>
<proteinExistence type="predicted"/>
<reference evidence="2" key="3">
    <citation type="submission" date="2025-08" db="UniProtKB">
        <authorList>
            <consortium name="Ensembl"/>
        </authorList>
    </citation>
    <scope>IDENTIFICATION</scope>
</reference>